<evidence type="ECO:0000259" key="7">
    <source>
        <dbReference type="Pfam" id="PF00892"/>
    </source>
</evidence>
<dbReference type="Pfam" id="PF00892">
    <property type="entry name" value="EamA"/>
    <property type="match status" value="2"/>
</dbReference>
<keyword evidence="8" id="KW-0489">Methyltransferase</keyword>
<organism evidence="8 9">
    <name type="scientific">Puniceispirillum marinum (strain IMCC1322)</name>
    <dbReference type="NCBI Taxonomy" id="488538"/>
    <lineage>
        <taxon>Bacteria</taxon>
        <taxon>Pseudomonadati</taxon>
        <taxon>Pseudomonadota</taxon>
        <taxon>Alphaproteobacteria</taxon>
        <taxon>Candidatus Puniceispirillales</taxon>
        <taxon>Candidatus Puniceispirillaceae</taxon>
        <taxon>Candidatus Puniceispirillum</taxon>
    </lineage>
</organism>
<evidence type="ECO:0000256" key="5">
    <source>
        <dbReference type="ARBA" id="ARBA00023136"/>
    </source>
</evidence>
<comment type="similarity">
    <text evidence="2">Belongs to the EamA transporter family.</text>
</comment>
<dbReference type="InterPro" id="IPR037185">
    <property type="entry name" value="EmrE-like"/>
</dbReference>
<dbReference type="GO" id="GO:0032259">
    <property type="term" value="P:methylation"/>
    <property type="evidence" value="ECO:0007669"/>
    <property type="project" value="UniProtKB-KW"/>
</dbReference>
<dbReference type="InterPro" id="IPR050638">
    <property type="entry name" value="AA-Vitamin_Transporters"/>
</dbReference>
<dbReference type="Proteomes" id="UP000007460">
    <property type="component" value="Chromosome"/>
</dbReference>
<evidence type="ECO:0000313" key="8">
    <source>
        <dbReference type="EMBL" id="ADE39611.1"/>
    </source>
</evidence>
<keyword evidence="9" id="KW-1185">Reference proteome</keyword>
<dbReference type="EC" id="2.1.1.-" evidence="8"/>
<feature type="transmembrane region" description="Helical" evidence="6">
    <location>
        <begin position="155"/>
        <end position="173"/>
    </location>
</feature>
<dbReference type="KEGG" id="apb:SAR116_1368"/>
<dbReference type="eggNOG" id="COG0697">
    <property type="taxonomic scope" value="Bacteria"/>
</dbReference>
<comment type="subcellular location">
    <subcellularLocation>
        <location evidence="1">Membrane</location>
        <topology evidence="1">Multi-pass membrane protein</topology>
    </subcellularLocation>
</comment>
<name>D5BTL4_PUNMI</name>
<evidence type="ECO:0000256" key="4">
    <source>
        <dbReference type="ARBA" id="ARBA00022989"/>
    </source>
</evidence>
<keyword evidence="8" id="KW-0808">Transferase</keyword>
<feature type="domain" description="EamA" evidence="7">
    <location>
        <begin position="161"/>
        <end position="289"/>
    </location>
</feature>
<dbReference type="InterPro" id="IPR000620">
    <property type="entry name" value="EamA_dom"/>
</dbReference>
<feature type="transmembrane region" description="Helical" evidence="6">
    <location>
        <begin position="274"/>
        <end position="293"/>
    </location>
</feature>
<dbReference type="SUPFAM" id="SSF103481">
    <property type="entry name" value="Multidrug resistance efflux transporter EmrE"/>
    <property type="match status" value="2"/>
</dbReference>
<feature type="transmembrane region" description="Helical" evidence="6">
    <location>
        <begin position="30"/>
        <end position="51"/>
    </location>
</feature>
<feature type="transmembrane region" description="Helical" evidence="6">
    <location>
        <begin position="125"/>
        <end position="149"/>
    </location>
</feature>
<feature type="transmembrane region" description="Helical" evidence="6">
    <location>
        <begin position="248"/>
        <end position="268"/>
    </location>
</feature>
<keyword evidence="3 6" id="KW-0812">Transmembrane</keyword>
<proteinExistence type="inferred from homology"/>
<evidence type="ECO:0000256" key="3">
    <source>
        <dbReference type="ARBA" id="ARBA00022692"/>
    </source>
</evidence>
<sequence length="302" mass="32192">MILTVLGLIWGASFLGVEMALTGYGPISIAAGRVAIAAIILLFIAVFFGDGLPRFDTATSRRIWLHCFAMGLFTNVLPFTLLSWGQQIVTSSFAGICMAVVPLFVLPLAHYMVPGERMSLAKGVGFLFGFSGVVMLVGGDQLGLSFALLESESKLMMTAQFACVMASCCYAIGSINTRLCPPISTLSYSATGLMLGSIMLLPTAFYIEGIPAIPETGALAGMLYLAIFPTALATLLLTVLINRAGPSFLSLVNYQVPVWAVLIGTIALSEALPGHFISALAIILTGLAISQFYDRWRTQRAR</sequence>
<evidence type="ECO:0000256" key="6">
    <source>
        <dbReference type="SAM" id="Phobius"/>
    </source>
</evidence>
<feature type="domain" description="EamA" evidence="7">
    <location>
        <begin position="5"/>
        <end position="137"/>
    </location>
</feature>
<evidence type="ECO:0000256" key="2">
    <source>
        <dbReference type="ARBA" id="ARBA00007362"/>
    </source>
</evidence>
<gene>
    <name evidence="8" type="ordered locus">SAR116_1368</name>
</gene>
<dbReference type="PANTHER" id="PTHR32322">
    <property type="entry name" value="INNER MEMBRANE TRANSPORTER"/>
    <property type="match status" value="1"/>
</dbReference>
<dbReference type="PANTHER" id="PTHR32322:SF2">
    <property type="entry name" value="EAMA DOMAIN-CONTAINING PROTEIN"/>
    <property type="match status" value="1"/>
</dbReference>
<accession>D5BTL4</accession>
<reference evidence="8 9" key="1">
    <citation type="journal article" date="2010" name="J. Bacteriol.">
        <title>Complete genome sequence of "Candidatus Puniceispirillum marinum" IMCC1322, a representative of the SAR116 clade in the Alphaproteobacteria.</title>
        <authorList>
            <person name="Oh H.M."/>
            <person name="Kwon K.K."/>
            <person name="Kang I."/>
            <person name="Kang S.G."/>
            <person name="Lee J.H."/>
            <person name="Kim S.J."/>
            <person name="Cho J.C."/>
        </authorList>
    </citation>
    <scope>NUCLEOTIDE SEQUENCE [LARGE SCALE GENOMIC DNA]</scope>
    <source>
        <strain evidence="8 9">IMCC1322</strain>
    </source>
</reference>
<dbReference type="HOGENOM" id="CLU_033863_5_2_5"/>
<feature type="transmembrane region" description="Helical" evidence="6">
    <location>
        <begin position="63"/>
        <end position="82"/>
    </location>
</feature>
<keyword evidence="4 6" id="KW-1133">Transmembrane helix</keyword>
<dbReference type="STRING" id="488538.SAR116_1368"/>
<evidence type="ECO:0000313" key="9">
    <source>
        <dbReference type="Proteomes" id="UP000007460"/>
    </source>
</evidence>
<feature type="transmembrane region" description="Helical" evidence="6">
    <location>
        <begin position="185"/>
        <end position="207"/>
    </location>
</feature>
<keyword evidence="5 6" id="KW-0472">Membrane</keyword>
<dbReference type="AlphaFoldDB" id="D5BTL4"/>
<evidence type="ECO:0000256" key="1">
    <source>
        <dbReference type="ARBA" id="ARBA00004141"/>
    </source>
</evidence>
<dbReference type="GO" id="GO:0008168">
    <property type="term" value="F:methyltransferase activity"/>
    <property type="evidence" value="ECO:0007669"/>
    <property type="project" value="UniProtKB-KW"/>
</dbReference>
<feature type="transmembrane region" description="Helical" evidence="6">
    <location>
        <begin position="88"/>
        <end position="113"/>
    </location>
</feature>
<dbReference type="EMBL" id="CP001751">
    <property type="protein sequence ID" value="ADE39611.1"/>
    <property type="molecule type" value="Genomic_DNA"/>
</dbReference>
<dbReference type="GO" id="GO:0016020">
    <property type="term" value="C:membrane"/>
    <property type="evidence" value="ECO:0007669"/>
    <property type="project" value="UniProtKB-SubCell"/>
</dbReference>
<protein>
    <submittedName>
        <fullName evidence="8">Integral membrane protein, putative</fullName>
        <ecNumber evidence="8">2.1.1.-</ecNumber>
    </submittedName>
</protein>
<feature type="transmembrane region" description="Helical" evidence="6">
    <location>
        <begin position="219"/>
        <end position="241"/>
    </location>
</feature>